<proteinExistence type="predicted"/>
<keyword evidence="1" id="KW-0418">Kinase</keyword>
<gene>
    <name evidence="1" type="primary">NELL2_1</name>
    <name evidence="1" type="ORF">K3G42_020057</name>
</gene>
<accession>A0ACB8FP17</accession>
<evidence type="ECO:0000313" key="1">
    <source>
        <dbReference type="EMBL" id="KAH8007318.1"/>
    </source>
</evidence>
<sequence>MEPRVCLSALCLLFSLASVLGFGVDPSVQIDVLTELQLGDSVAGVLQVQGLHNGSKAFFFQALLLIDRPLINGQQES</sequence>
<dbReference type="Proteomes" id="UP000827872">
    <property type="component" value="Linkage Group LG06"/>
</dbReference>
<dbReference type="EMBL" id="CM037619">
    <property type="protein sequence ID" value="KAH8007318.1"/>
    <property type="molecule type" value="Genomic_DNA"/>
</dbReference>
<evidence type="ECO:0000313" key="2">
    <source>
        <dbReference type="Proteomes" id="UP000827872"/>
    </source>
</evidence>
<keyword evidence="2" id="KW-1185">Reference proteome</keyword>
<organism evidence="1 2">
    <name type="scientific">Sphaerodactylus townsendi</name>
    <dbReference type="NCBI Taxonomy" id="933632"/>
    <lineage>
        <taxon>Eukaryota</taxon>
        <taxon>Metazoa</taxon>
        <taxon>Chordata</taxon>
        <taxon>Craniata</taxon>
        <taxon>Vertebrata</taxon>
        <taxon>Euteleostomi</taxon>
        <taxon>Lepidosauria</taxon>
        <taxon>Squamata</taxon>
        <taxon>Bifurcata</taxon>
        <taxon>Gekkota</taxon>
        <taxon>Sphaerodactylidae</taxon>
        <taxon>Sphaerodactylus</taxon>
    </lineage>
</organism>
<protein>
    <submittedName>
        <fullName evidence="1">Protein kinase C-binding protein nell2</fullName>
    </submittedName>
</protein>
<comment type="caution">
    <text evidence="1">The sequence shown here is derived from an EMBL/GenBank/DDBJ whole genome shotgun (WGS) entry which is preliminary data.</text>
</comment>
<keyword evidence="1" id="KW-0808">Transferase</keyword>
<reference evidence="1" key="1">
    <citation type="submission" date="2021-08" db="EMBL/GenBank/DDBJ databases">
        <title>The first chromosome-level gecko genome reveals the dynamic sex chromosomes of Neotropical dwarf geckos (Sphaerodactylidae: Sphaerodactylus).</title>
        <authorList>
            <person name="Pinto B.J."/>
            <person name="Keating S.E."/>
            <person name="Gamble T."/>
        </authorList>
    </citation>
    <scope>NUCLEOTIDE SEQUENCE</scope>
    <source>
        <strain evidence="1">TG3544</strain>
    </source>
</reference>
<name>A0ACB8FP17_9SAUR</name>